<sequence>MCEGAHLITVSLNISCVLNRVIRIINFVRGSSLNYRQFKVLLDDFGSEYFELPYYTAVRSLSCGNVLNRFYKLQSEIDNFLTSKNNYYPKLSDLAWLSKLSFLVDVTTHMNELNLKL</sequence>
<reference evidence="2" key="1">
    <citation type="submission" date="2025-08" db="UniProtKB">
        <authorList>
            <consortium name="RefSeq"/>
        </authorList>
    </citation>
    <scope>IDENTIFICATION</scope>
</reference>
<name>A0A6P7TP57_9MOLL</name>
<evidence type="ECO:0000313" key="2">
    <source>
        <dbReference type="RefSeq" id="XP_029653934.1"/>
    </source>
</evidence>
<evidence type="ECO:0000313" key="1">
    <source>
        <dbReference type="Proteomes" id="UP000515154"/>
    </source>
</evidence>
<proteinExistence type="predicted"/>
<dbReference type="AlphaFoldDB" id="A0A6P7TP57"/>
<protein>
    <submittedName>
        <fullName evidence="2">Protein FAM200B-like</fullName>
    </submittedName>
</protein>
<dbReference type="Proteomes" id="UP000515154">
    <property type="component" value="Unplaced"/>
</dbReference>
<keyword evidence="1" id="KW-1185">Reference proteome</keyword>
<dbReference type="KEGG" id="osn:115227161"/>
<dbReference type="PANTHER" id="PTHR45913">
    <property type="entry name" value="EPM2A-INTERACTING PROTEIN 1"/>
    <property type="match status" value="1"/>
</dbReference>
<organism evidence="1 2">
    <name type="scientific">Octopus sinensis</name>
    <name type="common">East Asian common octopus</name>
    <dbReference type="NCBI Taxonomy" id="2607531"/>
    <lineage>
        <taxon>Eukaryota</taxon>
        <taxon>Metazoa</taxon>
        <taxon>Spiralia</taxon>
        <taxon>Lophotrochozoa</taxon>
        <taxon>Mollusca</taxon>
        <taxon>Cephalopoda</taxon>
        <taxon>Coleoidea</taxon>
        <taxon>Octopodiformes</taxon>
        <taxon>Octopoda</taxon>
        <taxon>Incirrata</taxon>
        <taxon>Octopodidae</taxon>
        <taxon>Octopus</taxon>
    </lineage>
</organism>
<dbReference type="PANTHER" id="PTHR45913:SF5">
    <property type="entry name" value="GENERAL TRANSCRIPTION FACTOR II-I REPEAT DOMAIN-CONTAINING PROTEIN 2A-LIKE PROTEIN"/>
    <property type="match status" value="1"/>
</dbReference>
<accession>A0A6P7TP57</accession>
<dbReference type="RefSeq" id="XP_029653934.1">
    <property type="nucleotide sequence ID" value="XM_029798074.1"/>
</dbReference>
<gene>
    <name evidence="2" type="primary">LOC115227161</name>
</gene>